<protein>
    <submittedName>
        <fullName evidence="1">Uncharacterized protein</fullName>
    </submittedName>
</protein>
<organism evidence="1">
    <name type="scientific">uncultured Caudovirales phage</name>
    <dbReference type="NCBI Taxonomy" id="2100421"/>
    <lineage>
        <taxon>Viruses</taxon>
        <taxon>Duplodnaviria</taxon>
        <taxon>Heunggongvirae</taxon>
        <taxon>Uroviricota</taxon>
        <taxon>Caudoviricetes</taxon>
        <taxon>Peduoviridae</taxon>
        <taxon>Maltschvirus</taxon>
        <taxon>Maltschvirus maltsch</taxon>
    </lineage>
</organism>
<gene>
    <name evidence="1" type="ORF">UFOVP261_17</name>
</gene>
<proteinExistence type="predicted"/>
<dbReference type="InterPro" id="IPR011604">
    <property type="entry name" value="PDDEXK-like_dom_sf"/>
</dbReference>
<dbReference type="Gene3D" id="3.90.320.10">
    <property type="match status" value="1"/>
</dbReference>
<dbReference type="Pfam" id="PF10926">
    <property type="entry name" value="DUF2800"/>
    <property type="match status" value="1"/>
</dbReference>
<sequence length="329" mass="36623">MTTHAPISASKLERIMLCPASYSMEKYLPDQTNDAALRGTAIHDLSQMLFTGQIFDGSMYDNEMIDIAMNYVEYLKKVSVQADFMAVELNLTPALSKLHPDLGGTADAVYLIGNNLHVIDLKTGRVIVDAENNKQLMMYALGAYMALGGQSYNIKNFYLSIYQPYTEIKTIHVGLLEMEAFKNELLKIAELANDPLAPFNAGTKQCKYCKAKAVCPTLKDRVMKNVQIDFQTTNIDLGTMLDKAELAIQWGDAIQAKAKEVLNNGGEVNGWTLKAGRKLQKWNPKFEYSWPREAMTLKSPAEMKKLKIAIPDGAIIESHAAASLTRIKE</sequence>
<accession>A0A6J5LGZ1</accession>
<reference evidence="1" key="1">
    <citation type="submission" date="2020-04" db="EMBL/GenBank/DDBJ databases">
        <authorList>
            <person name="Chiriac C."/>
            <person name="Salcher M."/>
            <person name="Ghai R."/>
            <person name="Kavagutti S V."/>
        </authorList>
    </citation>
    <scope>NUCLEOTIDE SEQUENCE</scope>
</reference>
<dbReference type="EMBL" id="LR796262">
    <property type="protein sequence ID" value="CAB4132416.1"/>
    <property type="molecule type" value="Genomic_DNA"/>
</dbReference>
<dbReference type="InterPro" id="IPR021229">
    <property type="entry name" value="DUF2800"/>
</dbReference>
<name>A0A6J5LGZ1_9CAUD</name>
<evidence type="ECO:0000313" key="1">
    <source>
        <dbReference type="EMBL" id="CAB4132416.1"/>
    </source>
</evidence>